<keyword evidence="1" id="KW-0732">Signal</keyword>
<reference evidence="2" key="1">
    <citation type="submission" date="2015-11" db="EMBL/GenBank/DDBJ databases">
        <title>De novo transcriptome assembly of four potential Pierce s Disease insect vectors from Arizona vineyards.</title>
        <authorList>
            <person name="Tassone E.E."/>
        </authorList>
    </citation>
    <scope>NUCLEOTIDE SEQUENCE</scope>
</reference>
<protein>
    <submittedName>
        <fullName evidence="2">Uncharacterized protein</fullName>
    </submittedName>
</protein>
<evidence type="ECO:0000313" key="2">
    <source>
        <dbReference type="EMBL" id="JAT07887.1"/>
    </source>
</evidence>
<accession>A0A1B6K8W0</accession>
<gene>
    <name evidence="2" type="ORF">g.28578</name>
</gene>
<name>A0A1B6K8W0_9HEMI</name>
<dbReference type="EMBL" id="GEBQ01032090">
    <property type="protein sequence ID" value="JAT07887.1"/>
    <property type="molecule type" value="Transcribed_RNA"/>
</dbReference>
<proteinExistence type="predicted"/>
<dbReference type="AlphaFoldDB" id="A0A1B6K8W0"/>
<feature type="chain" id="PRO_5008586508" evidence="1">
    <location>
        <begin position="26"/>
        <end position="399"/>
    </location>
</feature>
<evidence type="ECO:0000256" key="1">
    <source>
        <dbReference type="SAM" id="SignalP"/>
    </source>
</evidence>
<organism evidence="2">
    <name type="scientific">Graphocephala atropunctata</name>
    <dbReference type="NCBI Taxonomy" id="36148"/>
    <lineage>
        <taxon>Eukaryota</taxon>
        <taxon>Metazoa</taxon>
        <taxon>Ecdysozoa</taxon>
        <taxon>Arthropoda</taxon>
        <taxon>Hexapoda</taxon>
        <taxon>Insecta</taxon>
        <taxon>Pterygota</taxon>
        <taxon>Neoptera</taxon>
        <taxon>Paraneoptera</taxon>
        <taxon>Hemiptera</taxon>
        <taxon>Auchenorrhyncha</taxon>
        <taxon>Membracoidea</taxon>
        <taxon>Cicadellidae</taxon>
        <taxon>Cicadellinae</taxon>
        <taxon>Cicadellini</taxon>
        <taxon>Graphocephala</taxon>
    </lineage>
</organism>
<feature type="non-terminal residue" evidence="2">
    <location>
        <position position="1"/>
    </location>
</feature>
<sequence length="399" mass="43770">VSLLPTMRQLVAVLVGLYFSALSGATRTGHHEAVRLAYEIPGPFYAPDFIASTATLNPDRGYRYVTVDTPFYRHREFTSAPWDWMDVPPLFEASLSRSSVGNNIFLNPNPEPYFPSELAYSSLLNDPNNHSPPGSRQGYPYVNQKPFNTPPFPPMVPYGGTFDVQPNGDPSNFPFTSTSRPPVSINPIFKHGSTTAAPSSTIPNIIGQGDVHPGFESSESYPYVPRKPTSQPVEPIYRSVMPSMLLESNIIRGENDGVPLFRTKIYNQSYIPASIPPLSTSSNYGFKTIYSTSSKENLSGLPSTVLDGILPGSVPQSYPYAPNFGSYVRTPFEQLKPPSRSIFNLNLISSSNIIRGEKPAPVPSFLTTASPSIYHSSAELSDLTSDIWNTPSPLFTSNE</sequence>
<feature type="signal peptide" evidence="1">
    <location>
        <begin position="1"/>
        <end position="25"/>
    </location>
</feature>